<evidence type="ECO:0000313" key="1">
    <source>
        <dbReference type="EMBL" id="KAJ3809114.1"/>
    </source>
</evidence>
<dbReference type="Proteomes" id="UP001163835">
    <property type="component" value="Unassembled WGS sequence"/>
</dbReference>
<reference evidence="1" key="1">
    <citation type="submission" date="2022-09" db="EMBL/GenBank/DDBJ databases">
        <title>A Global Phylogenomic Analysis of the Shiitake Genus Lentinula.</title>
        <authorList>
            <consortium name="DOE Joint Genome Institute"/>
            <person name="Sierra-Patev S."/>
            <person name="Min B."/>
            <person name="Naranjo-Ortiz M."/>
            <person name="Looney B."/>
            <person name="Konkel Z."/>
            <person name="Slot J.C."/>
            <person name="Sakamoto Y."/>
            <person name="Steenwyk J.L."/>
            <person name="Rokas A."/>
            <person name="Carro J."/>
            <person name="Camarero S."/>
            <person name="Ferreira P."/>
            <person name="Molpeceres G."/>
            <person name="Ruiz-Duenas F.J."/>
            <person name="Serrano A."/>
            <person name="Henrissat B."/>
            <person name="Drula E."/>
            <person name="Hughes K.W."/>
            <person name="Mata J.L."/>
            <person name="Ishikawa N.K."/>
            <person name="Vargas-Isla R."/>
            <person name="Ushijima S."/>
            <person name="Smith C.A."/>
            <person name="Ahrendt S."/>
            <person name="Andreopoulos W."/>
            <person name="He G."/>
            <person name="Labutti K."/>
            <person name="Lipzen A."/>
            <person name="Ng V."/>
            <person name="Riley R."/>
            <person name="Sandor L."/>
            <person name="Barry K."/>
            <person name="Martinez A.T."/>
            <person name="Xiao Y."/>
            <person name="Gibbons J.G."/>
            <person name="Terashima K."/>
            <person name="Grigoriev I.V."/>
            <person name="Hibbett D.S."/>
        </authorList>
    </citation>
    <scope>NUCLEOTIDE SEQUENCE</scope>
    <source>
        <strain evidence="1">TMI1499</strain>
    </source>
</reference>
<protein>
    <submittedName>
        <fullName evidence="1">WD40-repeat-containing domain protein</fullName>
    </submittedName>
</protein>
<dbReference type="EMBL" id="MU795178">
    <property type="protein sequence ID" value="KAJ3809114.1"/>
    <property type="molecule type" value="Genomic_DNA"/>
</dbReference>
<organism evidence="1 2">
    <name type="scientific">Lentinula aff. lateritia</name>
    <dbReference type="NCBI Taxonomy" id="2804960"/>
    <lineage>
        <taxon>Eukaryota</taxon>
        <taxon>Fungi</taxon>
        <taxon>Dikarya</taxon>
        <taxon>Basidiomycota</taxon>
        <taxon>Agaricomycotina</taxon>
        <taxon>Agaricomycetes</taxon>
        <taxon>Agaricomycetidae</taxon>
        <taxon>Agaricales</taxon>
        <taxon>Marasmiineae</taxon>
        <taxon>Omphalotaceae</taxon>
        <taxon>Lentinula</taxon>
    </lineage>
</organism>
<keyword evidence="2" id="KW-1185">Reference proteome</keyword>
<gene>
    <name evidence="1" type="ORF">F5876DRAFT_89631</name>
</gene>
<sequence>MPDSFFTSGKPRKRKRVETSPAGAISGKKIRHTPNPKGKKPKSKRLDEDLDSDQTSGLGDDDDLRAPLELEDEVEGDEDPDETPAEKRLRLAHLYLDGVKEDLAANQGDFDFDAAEIDKELISSRLRGAQYKGRVHLFVADEFAEASSSHLKVKGHRFSCTAAVASPVISSSTTPGYYLFTAGKEGHIMKWDLQNGKQVAVMYKVKPDKGKGKGKGRAVATRTAGHTSSVTSLALTTDGTYLASGCMDSRACVWDARSCRWIASFTHKDTISSLLFRTNTNSATASSSAHTLYTASFDRTVKLWTLPTAAPLSSLTFDSTSKGLQTPSQNMGYIETLFGHQDQILALDCLPSLPTLPPISSTSVIRRPPSTFTVIDPSPVPASATAKTLTYARHPLTTPAETLLTVGARDKTARFWKVPEETQLVFRGGGATSTSVQGHEIRTKRDKLRDVLEGKMDALAADDENSGDEDAKRGQKKGVQENHRYIEGSLESVAMIDENSFLTGGDSGSICLWSTSKKKPVFTCSVAHGAFNPLSEQVDEEETEIPPHPRWITALASLRYSDLFASGSYDGNIRLWKLISSSSKSVGQLSSFTLLCTIPCAGVINSLQFITPEEGFWAGANWAFSDACTVNSVSPQGKSVDNDSGPRKQNPDARPILLIASVGQEHRFGRWEVPVHNGAIVWSLFPKGWGER</sequence>
<accession>A0ACC1TX68</accession>
<proteinExistence type="predicted"/>
<name>A0ACC1TX68_9AGAR</name>
<evidence type="ECO:0000313" key="2">
    <source>
        <dbReference type="Proteomes" id="UP001163835"/>
    </source>
</evidence>
<comment type="caution">
    <text evidence="1">The sequence shown here is derived from an EMBL/GenBank/DDBJ whole genome shotgun (WGS) entry which is preliminary data.</text>
</comment>